<evidence type="ECO:0000313" key="1">
    <source>
        <dbReference type="EMBL" id="SJZ99844.1"/>
    </source>
</evidence>
<dbReference type="Proteomes" id="UP000190121">
    <property type="component" value="Unassembled WGS sequence"/>
</dbReference>
<dbReference type="EMBL" id="FUXE01000029">
    <property type="protein sequence ID" value="SJZ99844.1"/>
    <property type="molecule type" value="Genomic_DNA"/>
</dbReference>
<reference evidence="2" key="1">
    <citation type="submission" date="2017-02" db="EMBL/GenBank/DDBJ databases">
        <authorList>
            <person name="Varghese N."/>
            <person name="Submissions S."/>
        </authorList>
    </citation>
    <scope>NUCLEOTIDE SEQUENCE [LARGE SCALE GENOMIC DNA]</scope>
    <source>
        <strain evidence="2">ATCC 51356</strain>
    </source>
</reference>
<organism evidence="1 2">
    <name type="scientific">Porphyromonas circumdentaria</name>
    <dbReference type="NCBI Taxonomy" id="29524"/>
    <lineage>
        <taxon>Bacteria</taxon>
        <taxon>Pseudomonadati</taxon>
        <taxon>Bacteroidota</taxon>
        <taxon>Bacteroidia</taxon>
        <taxon>Bacteroidales</taxon>
        <taxon>Porphyromonadaceae</taxon>
        <taxon>Porphyromonas</taxon>
    </lineage>
</organism>
<name>A0A1T4Q7Z8_9PORP</name>
<dbReference type="AlphaFoldDB" id="A0A1T4Q7Z8"/>
<proteinExistence type="predicted"/>
<sequence length="43" mass="4766">DDSISEINADFCDAVSSIVLNLFFVVTTKLRATGLTHFFEDTI</sequence>
<protein>
    <submittedName>
        <fullName evidence="1">Uncharacterized protein</fullName>
    </submittedName>
</protein>
<evidence type="ECO:0000313" key="2">
    <source>
        <dbReference type="Proteomes" id="UP000190121"/>
    </source>
</evidence>
<keyword evidence="2" id="KW-1185">Reference proteome</keyword>
<gene>
    <name evidence="1" type="ORF">SAMN02745171_01731</name>
</gene>
<accession>A0A1T4Q7Z8</accession>
<feature type="non-terminal residue" evidence="1">
    <location>
        <position position="1"/>
    </location>
</feature>